<comment type="caution">
    <text evidence="4">The sequence shown here is derived from an EMBL/GenBank/DDBJ whole genome shotgun (WGS) entry which is preliminary data.</text>
</comment>
<evidence type="ECO:0008006" key="6">
    <source>
        <dbReference type="Google" id="ProtNLM"/>
    </source>
</evidence>
<evidence type="ECO:0000259" key="2">
    <source>
        <dbReference type="Pfam" id="PF01408"/>
    </source>
</evidence>
<keyword evidence="5" id="KW-1185">Reference proteome</keyword>
<reference evidence="4 5" key="1">
    <citation type="submission" date="2021-03" db="EMBL/GenBank/DDBJ databases">
        <title>Antimicrobial resistance genes in bacteria isolated from Japanese honey, and their potential for conferring macrolide and lincosamide resistance in the American foulbrood pathogen Paenibacillus larvae.</title>
        <authorList>
            <person name="Okamoto M."/>
            <person name="Kumagai M."/>
            <person name="Kanamori H."/>
            <person name="Takamatsu D."/>
        </authorList>
    </citation>
    <scope>NUCLEOTIDE SEQUENCE [LARGE SCALE GENOMIC DNA]</scope>
    <source>
        <strain evidence="4 5">J42TS3</strain>
    </source>
</reference>
<dbReference type="Gene3D" id="3.40.50.720">
    <property type="entry name" value="NAD(P)-binding Rossmann-like Domain"/>
    <property type="match status" value="1"/>
</dbReference>
<dbReference type="InterPro" id="IPR000683">
    <property type="entry name" value="Gfo/Idh/MocA-like_OxRdtase_N"/>
</dbReference>
<dbReference type="Pfam" id="PF01408">
    <property type="entry name" value="GFO_IDH_MocA"/>
    <property type="match status" value="1"/>
</dbReference>
<dbReference type="EMBL" id="BOSL01000002">
    <property type="protein sequence ID" value="GIP51672.1"/>
    <property type="molecule type" value="Genomic_DNA"/>
</dbReference>
<accession>A0ABQ4M7R1</accession>
<dbReference type="Gene3D" id="3.30.360.10">
    <property type="entry name" value="Dihydrodipicolinate Reductase, domain 2"/>
    <property type="match status" value="1"/>
</dbReference>
<dbReference type="SUPFAM" id="SSF51735">
    <property type="entry name" value="NAD(P)-binding Rossmann-fold domains"/>
    <property type="match status" value="1"/>
</dbReference>
<dbReference type="RefSeq" id="WP_213653812.1">
    <property type="nucleotide sequence ID" value="NZ_BOSL01000002.1"/>
</dbReference>
<protein>
    <recommendedName>
        <fullName evidence="6">Oxidoreductase</fullName>
    </recommendedName>
</protein>
<keyword evidence="1" id="KW-0560">Oxidoreductase</keyword>
<feature type="domain" description="GFO/IDH/MocA-like oxidoreductase" evidence="3">
    <location>
        <begin position="133"/>
        <end position="268"/>
    </location>
</feature>
<dbReference type="SUPFAM" id="SSF55347">
    <property type="entry name" value="Glyceraldehyde-3-phosphate dehydrogenase-like, C-terminal domain"/>
    <property type="match status" value="1"/>
</dbReference>
<evidence type="ECO:0000256" key="1">
    <source>
        <dbReference type="ARBA" id="ARBA00023002"/>
    </source>
</evidence>
<dbReference type="InterPro" id="IPR036291">
    <property type="entry name" value="NAD(P)-bd_dom_sf"/>
</dbReference>
<proteinExistence type="predicted"/>
<dbReference type="Proteomes" id="UP000679992">
    <property type="component" value="Unassembled WGS sequence"/>
</dbReference>
<organism evidence="4 5">
    <name type="scientific">Paenibacillus vini</name>
    <dbReference type="NCBI Taxonomy" id="1476024"/>
    <lineage>
        <taxon>Bacteria</taxon>
        <taxon>Bacillati</taxon>
        <taxon>Bacillota</taxon>
        <taxon>Bacilli</taxon>
        <taxon>Bacillales</taxon>
        <taxon>Paenibacillaceae</taxon>
        <taxon>Paenibacillus</taxon>
    </lineage>
</organism>
<dbReference type="PANTHER" id="PTHR43818">
    <property type="entry name" value="BCDNA.GH03377"/>
    <property type="match status" value="1"/>
</dbReference>
<evidence type="ECO:0000259" key="3">
    <source>
        <dbReference type="Pfam" id="PF22725"/>
    </source>
</evidence>
<dbReference type="InterPro" id="IPR055170">
    <property type="entry name" value="GFO_IDH_MocA-like_dom"/>
</dbReference>
<name>A0ABQ4M7R1_9BACL</name>
<gene>
    <name evidence="4" type="ORF">J42TS3_07070</name>
</gene>
<dbReference type="InterPro" id="IPR050463">
    <property type="entry name" value="Gfo/Idh/MocA_oxidrdct_glycsds"/>
</dbReference>
<dbReference type="PANTHER" id="PTHR43818:SF11">
    <property type="entry name" value="BCDNA.GH03377"/>
    <property type="match status" value="1"/>
</dbReference>
<evidence type="ECO:0000313" key="4">
    <source>
        <dbReference type="EMBL" id="GIP51672.1"/>
    </source>
</evidence>
<sequence length="375" mass="41321">MQNVKIGLIGAGQIGKMHLDQYKNIPGVEVAAVCDVNAEEARQVAEKYGIRNVYSDFRELLAQEDLVAVDVCLHNNLHQPVTSAALEAGKHVYCEKPIAGSYTDGLRMVEDAERYGRMLHIQLGKLYDTETWAAKRLIDEGKLGKLYHARSTGFRRRNRPFVDGYGTASFTRKETAGGGAMYDMGVYHISRMLYLLGNPQVQRISGQVYQEMAMNEERRAASGFNVEEMGAGFVKMDGGITLDIIESWSLHLGGLEGSSLVGSEGGIRFSGAVSEKEPNRFSYHTTIADLDMDCTVNLELAALRHQRLSPYPDAYASSQHHWIAALSGQVPLLPTAQIALNTMLISEGLFLSHEMGREVSADEVKQRSVSCSISL</sequence>
<feature type="domain" description="Gfo/Idh/MocA-like oxidoreductase N-terminal" evidence="2">
    <location>
        <begin position="4"/>
        <end position="121"/>
    </location>
</feature>
<dbReference type="Pfam" id="PF22725">
    <property type="entry name" value="GFO_IDH_MocA_C3"/>
    <property type="match status" value="1"/>
</dbReference>
<evidence type="ECO:0000313" key="5">
    <source>
        <dbReference type="Proteomes" id="UP000679992"/>
    </source>
</evidence>